<keyword evidence="5 8" id="KW-0812">Transmembrane</keyword>
<dbReference type="OrthoDB" id="554695at2"/>
<feature type="transmembrane region" description="Helical" evidence="8">
    <location>
        <begin position="139"/>
        <end position="168"/>
    </location>
</feature>
<keyword evidence="6 8" id="KW-1133">Transmembrane helix</keyword>
<dbReference type="InterPro" id="IPR052017">
    <property type="entry name" value="TSUP"/>
</dbReference>
<feature type="transmembrane region" description="Helical" evidence="8">
    <location>
        <begin position="180"/>
        <end position="198"/>
    </location>
</feature>
<evidence type="ECO:0000313" key="9">
    <source>
        <dbReference type="EMBL" id="QDG49682.1"/>
    </source>
</evidence>
<keyword evidence="3" id="KW-0813">Transport</keyword>
<accession>A0A4Y6PN06</accession>
<gene>
    <name evidence="9" type="ORF">FIV42_02680</name>
</gene>
<dbReference type="InterPro" id="IPR002781">
    <property type="entry name" value="TM_pro_TauE-like"/>
</dbReference>
<organism evidence="9 10">
    <name type="scientific">Persicimonas caeni</name>
    <dbReference type="NCBI Taxonomy" id="2292766"/>
    <lineage>
        <taxon>Bacteria</taxon>
        <taxon>Deltaproteobacteria</taxon>
        <taxon>Bradymonadales</taxon>
        <taxon>Bradymonadaceae</taxon>
        <taxon>Persicimonas</taxon>
    </lineage>
</organism>
<evidence type="ECO:0000256" key="3">
    <source>
        <dbReference type="ARBA" id="ARBA00022448"/>
    </source>
</evidence>
<accession>A0A5B8Y3A1</accession>
<proteinExistence type="inferred from homology"/>
<keyword evidence="7 8" id="KW-0472">Membrane</keyword>
<evidence type="ECO:0000256" key="5">
    <source>
        <dbReference type="ARBA" id="ARBA00022692"/>
    </source>
</evidence>
<feature type="transmembrane region" description="Helical" evidence="8">
    <location>
        <begin position="6"/>
        <end position="25"/>
    </location>
</feature>
<comment type="subcellular location">
    <subcellularLocation>
        <location evidence="1 8">Cell membrane</location>
        <topology evidence="1 8">Multi-pass membrane protein</topology>
    </subcellularLocation>
</comment>
<evidence type="ECO:0000256" key="1">
    <source>
        <dbReference type="ARBA" id="ARBA00004651"/>
    </source>
</evidence>
<evidence type="ECO:0000256" key="8">
    <source>
        <dbReference type="RuleBase" id="RU363041"/>
    </source>
</evidence>
<comment type="similarity">
    <text evidence="2 8">Belongs to the 4-toluene sulfonate uptake permease (TSUP) (TC 2.A.102) family.</text>
</comment>
<name>A0A4Y6PN06_PERCE</name>
<evidence type="ECO:0000313" key="10">
    <source>
        <dbReference type="Proteomes" id="UP000315995"/>
    </source>
</evidence>
<evidence type="ECO:0000256" key="4">
    <source>
        <dbReference type="ARBA" id="ARBA00022475"/>
    </source>
</evidence>
<feature type="transmembrane region" description="Helical" evidence="8">
    <location>
        <begin position="32"/>
        <end position="56"/>
    </location>
</feature>
<sequence length="262" mass="27767">MDEAWYIYLLVFVGSGLAGVINTLAGSGSLVTLPLLVFLGLPATVANGTNRVGVILQCFVGLETLRRGGKLRTEGSLWLIVPTVLGSLVGAAIAASMSPEGMETAIGVVMASMLLVILVNPKRWLREQSELPEGRPKWWLLALFFVIGAYGGFIQAGVGVLLLAALVLGVGYNVVEATAIKLLIAAIFTTGALLVFVLNDQVNWVYGAMMAVGQSLGAWAAAKFAVESENAATWVRRLLIVIVFFSMLKFFGVFGLLASVFG</sequence>
<evidence type="ECO:0000256" key="7">
    <source>
        <dbReference type="ARBA" id="ARBA00023136"/>
    </source>
</evidence>
<reference evidence="9 10" key="1">
    <citation type="submission" date="2019-06" db="EMBL/GenBank/DDBJ databases">
        <title>Persicimonas caeni gen. nov., sp. nov., a predatory bacterium isolated from solar saltern.</title>
        <authorList>
            <person name="Wang S."/>
        </authorList>
    </citation>
    <scope>NUCLEOTIDE SEQUENCE [LARGE SCALE GENOMIC DNA]</scope>
    <source>
        <strain evidence="9 10">YN101</strain>
    </source>
</reference>
<dbReference type="Proteomes" id="UP000315995">
    <property type="component" value="Chromosome"/>
</dbReference>
<dbReference type="AlphaFoldDB" id="A0A4Y6PN06"/>
<dbReference type="PANTHER" id="PTHR30269:SF0">
    <property type="entry name" value="MEMBRANE TRANSPORTER PROTEIN YFCA-RELATED"/>
    <property type="match status" value="1"/>
</dbReference>
<dbReference type="GO" id="GO:0005886">
    <property type="term" value="C:plasma membrane"/>
    <property type="evidence" value="ECO:0007669"/>
    <property type="project" value="UniProtKB-SubCell"/>
</dbReference>
<evidence type="ECO:0000256" key="6">
    <source>
        <dbReference type="ARBA" id="ARBA00022989"/>
    </source>
</evidence>
<feature type="transmembrane region" description="Helical" evidence="8">
    <location>
        <begin position="102"/>
        <end position="119"/>
    </location>
</feature>
<dbReference type="EMBL" id="CP041186">
    <property type="protein sequence ID" value="QDG49682.1"/>
    <property type="molecule type" value="Genomic_DNA"/>
</dbReference>
<feature type="transmembrane region" description="Helical" evidence="8">
    <location>
        <begin position="238"/>
        <end position="261"/>
    </location>
</feature>
<dbReference type="RefSeq" id="WP_141196179.1">
    <property type="nucleotide sequence ID" value="NZ_CP041186.1"/>
</dbReference>
<protein>
    <recommendedName>
        <fullName evidence="8">Probable membrane transporter protein</fullName>
    </recommendedName>
</protein>
<evidence type="ECO:0000256" key="2">
    <source>
        <dbReference type="ARBA" id="ARBA00009142"/>
    </source>
</evidence>
<feature type="transmembrane region" description="Helical" evidence="8">
    <location>
        <begin position="76"/>
        <end position="95"/>
    </location>
</feature>
<keyword evidence="10" id="KW-1185">Reference proteome</keyword>
<dbReference type="Pfam" id="PF01925">
    <property type="entry name" value="TauE"/>
    <property type="match status" value="1"/>
</dbReference>
<keyword evidence="4 8" id="KW-1003">Cell membrane</keyword>
<dbReference type="PANTHER" id="PTHR30269">
    <property type="entry name" value="TRANSMEMBRANE PROTEIN YFCA"/>
    <property type="match status" value="1"/>
</dbReference>